<dbReference type="InterPro" id="IPR012312">
    <property type="entry name" value="Hemerythrin-like"/>
</dbReference>
<keyword evidence="6" id="KW-1185">Reference proteome</keyword>
<dbReference type="GO" id="GO:0046872">
    <property type="term" value="F:metal ion binding"/>
    <property type="evidence" value="ECO:0007669"/>
    <property type="project" value="UniProtKB-KW"/>
</dbReference>
<feature type="domain" description="Hemerythrin-like" evidence="4">
    <location>
        <begin position="136"/>
        <end position="248"/>
    </location>
</feature>
<dbReference type="EMBL" id="PIUM01000013">
    <property type="protein sequence ID" value="PKU24194.1"/>
    <property type="molecule type" value="Genomic_DNA"/>
</dbReference>
<dbReference type="PANTHER" id="PTHR37164:SF1">
    <property type="entry name" value="BACTERIOHEMERYTHRIN"/>
    <property type="match status" value="1"/>
</dbReference>
<comment type="caution">
    <text evidence="5">The sequence shown here is derived from an EMBL/GenBank/DDBJ whole genome shotgun (WGS) entry which is preliminary data.</text>
</comment>
<dbReference type="SUPFAM" id="SSF47188">
    <property type="entry name" value="Hemerythrin-like"/>
    <property type="match status" value="1"/>
</dbReference>
<keyword evidence="3" id="KW-0408">Iron</keyword>
<dbReference type="InterPro" id="IPR050669">
    <property type="entry name" value="Hemerythrin"/>
</dbReference>
<dbReference type="CDD" id="cd12107">
    <property type="entry name" value="Hemerythrin"/>
    <property type="match status" value="1"/>
</dbReference>
<evidence type="ECO:0000259" key="4">
    <source>
        <dbReference type="Pfam" id="PF01814"/>
    </source>
</evidence>
<organism evidence="5 6">
    <name type="scientific">Telmatospirillum siberiense</name>
    <dbReference type="NCBI Taxonomy" id="382514"/>
    <lineage>
        <taxon>Bacteria</taxon>
        <taxon>Pseudomonadati</taxon>
        <taxon>Pseudomonadota</taxon>
        <taxon>Alphaproteobacteria</taxon>
        <taxon>Rhodospirillales</taxon>
        <taxon>Rhodospirillaceae</taxon>
        <taxon>Telmatospirillum</taxon>
    </lineage>
</organism>
<evidence type="ECO:0000256" key="3">
    <source>
        <dbReference type="ARBA" id="ARBA00023004"/>
    </source>
</evidence>
<gene>
    <name evidence="5" type="ORF">CWS72_12740</name>
</gene>
<reference evidence="6" key="1">
    <citation type="submission" date="2017-12" db="EMBL/GenBank/DDBJ databases">
        <title>Draft genome sequence of Telmatospirillum siberiense 26-4b1T, an acidotolerant peatland alphaproteobacterium potentially involved in sulfur cycling.</title>
        <authorList>
            <person name="Hausmann B."/>
            <person name="Pjevac P."/>
            <person name="Schreck K."/>
            <person name="Herbold C.W."/>
            <person name="Daims H."/>
            <person name="Wagner M."/>
            <person name="Pester M."/>
            <person name="Loy A."/>
        </authorList>
    </citation>
    <scope>NUCLEOTIDE SEQUENCE [LARGE SCALE GENOMIC DNA]</scope>
    <source>
        <strain evidence="6">26-4b1</strain>
    </source>
</reference>
<dbReference type="Pfam" id="PF01814">
    <property type="entry name" value="Hemerythrin"/>
    <property type="match status" value="1"/>
</dbReference>
<dbReference type="PANTHER" id="PTHR37164">
    <property type="entry name" value="BACTERIOHEMERYTHRIN"/>
    <property type="match status" value="1"/>
</dbReference>
<evidence type="ECO:0000256" key="1">
    <source>
        <dbReference type="ARBA" id="ARBA00010587"/>
    </source>
</evidence>
<dbReference type="InterPro" id="IPR035938">
    <property type="entry name" value="Hemerythrin-like_sf"/>
</dbReference>
<proteinExistence type="inferred from homology"/>
<dbReference type="NCBIfam" id="TIGR02481">
    <property type="entry name" value="hemeryth_dom"/>
    <property type="match status" value="1"/>
</dbReference>
<name>A0A2N3PUX6_9PROT</name>
<dbReference type="InterPro" id="IPR012827">
    <property type="entry name" value="Hemerythrin_metal-bd"/>
</dbReference>
<keyword evidence="2" id="KW-0479">Metal-binding</keyword>
<dbReference type="AlphaFoldDB" id="A0A2N3PUX6"/>
<comment type="similarity">
    <text evidence="1">Belongs to the hemerythrin family.</text>
</comment>
<dbReference type="Gene3D" id="1.20.120.50">
    <property type="entry name" value="Hemerythrin-like"/>
    <property type="match status" value="1"/>
</dbReference>
<evidence type="ECO:0000313" key="6">
    <source>
        <dbReference type="Proteomes" id="UP000233293"/>
    </source>
</evidence>
<protein>
    <recommendedName>
        <fullName evidence="4">Hemerythrin-like domain-containing protein</fullName>
    </recommendedName>
</protein>
<dbReference type="Proteomes" id="UP000233293">
    <property type="component" value="Unassembled WGS sequence"/>
</dbReference>
<sequence>MIMGGLQDLADRLDEIVQIWRLGAETSILGERLSAFRQQAEIHFDQEVGALADASDGELLQFTASYDAMMRKIDAVLADFAAGGGASLWFDMAASIERYLRYDEAQRGLQDIALSRDEENAPRESLIGWTRDLALGVDWIDQHHRALIDTINEIGLLPRHYDLVDADALLERLRRIAWHHFHEEEAHLALGDRERARRHVAQHRYLLADLDRLIFDVRSRRADLTGETSDRLCRWLIDHILTIDKEDFQSLQR</sequence>
<accession>A0A2N3PUX6</accession>
<evidence type="ECO:0000313" key="5">
    <source>
        <dbReference type="EMBL" id="PKU24194.1"/>
    </source>
</evidence>
<evidence type="ECO:0000256" key="2">
    <source>
        <dbReference type="ARBA" id="ARBA00022723"/>
    </source>
</evidence>